<accession>A0ABR3XGL5</accession>
<proteinExistence type="predicted"/>
<reference evidence="2 3" key="1">
    <citation type="journal article" date="2024" name="IMA Fungus">
        <title>IMA Genome - F19 : A genome assembly and annotation guide to empower mycologists, including annotated draft genome sequences of Ceratocystis pirilliformis, Diaporthe australafricana, Fusarium ophioides, Paecilomyces lecythidis, and Sporothrix stenoceras.</title>
        <authorList>
            <person name="Aylward J."/>
            <person name="Wilson A.M."/>
            <person name="Visagie C.M."/>
            <person name="Spraker J."/>
            <person name="Barnes I."/>
            <person name="Buitendag C."/>
            <person name="Ceriani C."/>
            <person name="Del Mar Angel L."/>
            <person name="du Plessis D."/>
            <person name="Fuchs T."/>
            <person name="Gasser K."/>
            <person name="Kramer D."/>
            <person name="Li W."/>
            <person name="Munsamy K."/>
            <person name="Piso A."/>
            <person name="Price J.L."/>
            <person name="Sonnekus B."/>
            <person name="Thomas C."/>
            <person name="van der Nest A."/>
            <person name="van Dijk A."/>
            <person name="van Heerden A."/>
            <person name="van Vuuren N."/>
            <person name="Yilmaz N."/>
            <person name="Duong T.A."/>
            <person name="van der Merwe N.A."/>
            <person name="Wingfield M.J."/>
            <person name="Wingfield B.D."/>
        </authorList>
    </citation>
    <scope>NUCLEOTIDE SEQUENCE [LARGE SCALE GENOMIC DNA]</scope>
    <source>
        <strain evidence="2 3">CMW 18167</strain>
    </source>
</reference>
<gene>
    <name evidence="2" type="ORF">Plec18167_005764</name>
</gene>
<organism evidence="2 3">
    <name type="scientific">Paecilomyces lecythidis</name>
    <dbReference type="NCBI Taxonomy" id="3004212"/>
    <lineage>
        <taxon>Eukaryota</taxon>
        <taxon>Fungi</taxon>
        <taxon>Dikarya</taxon>
        <taxon>Ascomycota</taxon>
        <taxon>Pezizomycotina</taxon>
        <taxon>Eurotiomycetes</taxon>
        <taxon>Eurotiomycetidae</taxon>
        <taxon>Eurotiales</taxon>
        <taxon>Thermoascaceae</taxon>
        <taxon>Paecilomyces</taxon>
    </lineage>
</organism>
<evidence type="ECO:0000313" key="2">
    <source>
        <dbReference type="EMBL" id="KAL1875094.1"/>
    </source>
</evidence>
<feature type="compositionally biased region" description="Basic and acidic residues" evidence="1">
    <location>
        <begin position="42"/>
        <end position="57"/>
    </location>
</feature>
<dbReference type="EMBL" id="JAVDPF010000018">
    <property type="protein sequence ID" value="KAL1875094.1"/>
    <property type="molecule type" value="Genomic_DNA"/>
</dbReference>
<keyword evidence="3" id="KW-1185">Reference proteome</keyword>
<sequence>MSELQNTDGGVLVEKKSNTCESKSLKRKSCSDDDSDSSDHEEEGHSTDFENLDEYRK</sequence>
<dbReference type="Proteomes" id="UP001583193">
    <property type="component" value="Unassembled WGS sequence"/>
</dbReference>
<evidence type="ECO:0000313" key="3">
    <source>
        <dbReference type="Proteomes" id="UP001583193"/>
    </source>
</evidence>
<protein>
    <submittedName>
        <fullName evidence="2">Uncharacterized protein</fullName>
    </submittedName>
</protein>
<feature type="compositionally biased region" description="Acidic residues" evidence="1">
    <location>
        <begin position="32"/>
        <end position="41"/>
    </location>
</feature>
<comment type="caution">
    <text evidence="2">The sequence shown here is derived from an EMBL/GenBank/DDBJ whole genome shotgun (WGS) entry which is preliminary data.</text>
</comment>
<name>A0ABR3XGL5_9EURO</name>
<feature type="region of interest" description="Disordered" evidence="1">
    <location>
        <begin position="1"/>
        <end position="57"/>
    </location>
</feature>
<evidence type="ECO:0000256" key="1">
    <source>
        <dbReference type="SAM" id="MobiDB-lite"/>
    </source>
</evidence>